<organism evidence="1 2">
    <name type="scientific">Araneus ventricosus</name>
    <name type="common">Orbweaver spider</name>
    <name type="synonym">Epeira ventricosa</name>
    <dbReference type="NCBI Taxonomy" id="182803"/>
    <lineage>
        <taxon>Eukaryota</taxon>
        <taxon>Metazoa</taxon>
        <taxon>Ecdysozoa</taxon>
        <taxon>Arthropoda</taxon>
        <taxon>Chelicerata</taxon>
        <taxon>Arachnida</taxon>
        <taxon>Araneae</taxon>
        <taxon>Araneomorphae</taxon>
        <taxon>Entelegynae</taxon>
        <taxon>Araneoidea</taxon>
        <taxon>Araneidae</taxon>
        <taxon>Araneus</taxon>
    </lineage>
</organism>
<keyword evidence="2" id="KW-1185">Reference proteome</keyword>
<comment type="caution">
    <text evidence="1">The sequence shown here is derived from an EMBL/GenBank/DDBJ whole genome shotgun (WGS) entry which is preliminary data.</text>
</comment>
<gene>
    <name evidence="1" type="ORF">AVEN_221400_1</name>
</gene>
<dbReference type="AlphaFoldDB" id="A0A4Y2M0H4"/>
<proteinExistence type="predicted"/>
<evidence type="ECO:0000313" key="1">
    <source>
        <dbReference type="EMBL" id="GBN20249.1"/>
    </source>
</evidence>
<sequence>MGTVERMIKKVSSKAFEKICAMFYDMRTGIIRYPFEESMTRPSLVLARSVRKNGARPLSQALPLPQAYIAIYSRYLKVLPLGTPLLLFQSHSHLNKSYTLID</sequence>
<dbReference type="Proteomes" id="UP000499080">
    <property type="component" value="Unassembled WGS sequence"/>
</dbReference>
<evidence type="ECO:0000313" key="2">
    <source>
        <dbReference type="Proteomes" id="UP000499080"/>
    </source>
</evidence>
<protein>
    <submittedName>
        <fullName evidence="1">Uncharacterized protein</fullName>
    </submittedName>
</protein>
<accession>A0A4Y2M0H4</accession>
<name>A0A4Y2M0H4_ARAVE</name>
<reference evidence="1 2" key="1">
    <citation type="journal article" date="2019" name="Sci. Rep.">
        <title>Orb-weaving spider Araneus ventricosus genome elucidates the spidroin gene catalogue.</title>
        <authorList>
            <person name="Kono N."/>
            <person name="Nakamura H."/>
            <person name="Ohtoshi R."/>
            <person name="Moran D.A.P."/>
            <person name="Shinohara A."/>
            <person name="Yoshida Y."/>
            <person name="Fujiwara M."/>
            <person name="Mori M."/>
            <person name="Tomita M."/>
            <person name="Arakawa K."/>
        </authorList>
    </citation>
    <scope>NUCLEOTIDE SEQUENCE [LARGE SCALE GENOMIC DNA]</scope>
</reference>
<dbReference type="EMBL" id="BGPR01120995">
    <property type="protein sequence ID" value="GBN20249.1"/>
    <property type="molecule type" value="Genomic_DNA"/>
</dbReference>